<evidence type="ECO:0000256" key="1">
    <source>
        <dbReference type="SAM" id="Phobius"/>
    </source>
</evidence>
<evidence type="ECO:0008006" key="3">
    <source>
        <dbReference type="Google" id="ProtNLM"/>
    </source>
</evidence>
<proteinExistence type="predicted"/>
<dbReference type="InterPro" id="IPR009631">
    <property type="entry name" value="CGLD27-like"/>
</dbReference>
<dbReference type="GeneID" id="40488372"/>
<name>A0A4D6UXT8_9FLOR</name>
<sequence>MFKIKGDCPVPCDQQPINEYLLLKKSFLFSWSLSSKKSFISGMLFLFIGLYISFGIIIHIFTITTSLVKCLLLDLLLSDLFIFLVSIRLYLGWSYILKRLMSATIFYEESGWYDGQIWVKTSNYLIQDRLIGTYQVMPFIARVKYILIILIINLLINYLLINLF</sequence>
<feature type="transmembrane region" description="Helical" evidence="1">
    <location>
        <begin position="71"/>
        <end position="91"/>
    </location>
</feature>
<reference evidence="2" key="2">
    <citation type="journal article" date="2019" name="Phycologia">
        <title>The phylogenetic position of the morphologically unusual Pleurostichidium falkenbergii (Rhodomelaceae, Rhodophyta) based on plastid phylogenomics.</title>
        <authorList>
            <person name="Pasella M.M."/>
            <person name="Verbruggen H."/>
            <person name="Nelson W.A."/>
            <person name="Diaz-Tapia P."/>
        </authorList>
    </citation>
    <scope>NUCLEOTIDE SEQUENCE</scope>
</reference>
<geneLocation type="plastid" evidence="2"/>
<organism evidence="2">
    <name type="scientific">Pleurostichidium falkenbergii</name>
    <dbReference type="NCBI Taxonomy" id="121064"/>
    <lineage>
        <taxon>Eukaryota</taxon>
        <taxon>Rhodophyta</taxon>
        <taxon>Florideophyceae</taxon>
        <taxon>Rhodymeniophycidae</taxon>
        <taxon>Ceramiales</taxon>
        <taxon>Rhodomelaceae</taxon>
        <taxon>Pleurostichidium</taxon>
    </lineage>
</organism>
<keyword evidence="1" id="KW-0812">Transmembrane</keyword>
<evidence type="ECO:0000313" key="2">
    <source>
        <dbReference type="EMBL" id="QCH39676.1"/>
    </source>
</evidence>
<dbReference type="AlphaFoldDB" id="A0A4D6UXT8"/>
<reference evidence="2" key="1">
    <citation type="submission" date="2018-09" db="EMBL/GenBank/DDBJ databases">
        <authorList>
            <person name="Pasella M."/>
            <person name="Verbruggen H."/>
            <person name="Nelson W.A."/>
            <person name="Diaz-Tapia P."/>
        </authorList>
    </citation>
    <scope>NUCLEOTIDE SEQUENCE</scope>
</reference>
<keyword evidence="1" id="KW-1133">Transmembrane helix</keyword>
<dbReference type="EMBL" id="MH853471">
    <property type="protein sequence ID" value="QCH39676.1"/>
    <property type="molecule type" value="Genomic_DNA"/>
</dbReference>
<dbReference type="RefSeq" id="YP_009654389.1">
    <property type="nucleotide sequence ID" value="NC_042794.1"/>
</dbReference>
<feature type="transmembrane region" description="Helical" evidence="1">
    <location>
        <begin position="143"/>
        <end position="161"/>
    </location>
</feature>
<gene>
    <name evidence="2" type="primary">ycf36</name>
</gene>
<feature type="transmembrane region" description="Helical" evidence="1">
    <location>
        <begin position="44"/>
        <end position="65"/>
    </location>
</feature>
<dbReference type="PANTHER" id="PTHR34214">
    <property type="match status" value="1"/>
</dbReference>
<dbReference type="Pfam" id="PF06799">
    <property type="entry name" value="CGLD27-like"/>
    <property type="match status" value="1"/>
</dbReference>
<accession>A0A4D6UXT8</accession>
<dbReference type="PANTHER" id="PTHR34214:SF1">
    <property type="entry name" value="DUF1230 FAMILY PROTEIN"/>
    <property type="match status" value="1"/>
</dbReference>
<keyword evidence="1" id="KW-0472">Membrane</keyword>
<keyword evidence="2" id="KW-0934">Plastid</keyword>
<protein>
    <recommendedName>
        <fullName evidence="3">Ycf36</fullName>
    </recommendedName>
</protein>